<organism evidence="2 3">
    <name type="scientific">Mycolicibacterium anyangense</name>
    <dbReference type="NCBI Taxonomy" id="1431246"/>
    <lineage>
        <taxon>Bacteria</taxon>
        <taxon>Bacillati</taxon>
        <taxon>Actinomycetota</taxon>
        <taxon>Actinomycetes</taxon>
        <taxon>Mycobacteriales</taxon>
        <taxon>Mycobacteriaceae</taxon>
        <taxon>Mycolicibacterium</taxon>
    </lineage>
</organism>
<feature type="chain" id="PRO_5038754386" evidence="1">
    <location>
        <begin position="28"/>
        <end position="82"/>
    </location>
</feature>
<feature type="signal peptide" evidence="1">
    <location>
        <begin position="1"/>
        <end position="27"/>
    </location>
</feature>
<dbReference type="Proteomes" id="UP000467249">
    <property type="component" value="Chromosome"/>
</dbReference>
<dbReference type="RefSeq" id="WP_163802947.1">
    <property type="nucleotide sequence ID" value="NZ_AP022620.1"/>
</dbReference>
<keyword evidence="3" id="KW-1185">Reference proteome</keyword>
<name>A0A6N4W448_9MYCO</name>
<dbReference type="EMBL" id="AP022620">
    <property type="protein sequence ID" value="BBZ75338.1"/>
    <property type="molecule type" value="Genomic_DNA"/>
</dbReference>
<dbReference type="KEGG" id="many:MANY_06750"/>
<proteinExistence type="predicted"/>
<dbReference type="AlphaFoldDB" id="A0A6N4W448"/>
<protein>
    <submittedName>
        <fullName evidence="2">Uncharacterized protein</fullName>
    </submittedName>
</protein>
<sequence>MPARFLMAVPASVLMAVAVIASAPATATPQCRYGANVTADCPSGGCLEVTDAQNTPCLGPELDPLLPPAPPVRVELGVGAGG</sequence>
<keyword evidence="1" id="KW-0732">Signal</keyword>
<reference evidence="2 3" key="1">
    <citation type="journal article" date="2019" name="Emerg. Microbes Infect.">
        <title>Comprehensive subspecies identification of 175 nontuberculous mycobacteria species based on 7547 genomic profiles.</title>
        <authorList>
            <person name="Matsumoto Y."/>
            <person name="Kinjo T."/>
            <person name="Motooka D."/>
            <person name="Nabeya D."/>
            <person name="Jung N."/>
            <person name="Uechi K."/>
            <person name="Horii T."/>
            <person name="Iida T."/>
            <person name="Fujita J."/>
            <person name="Nakamura S."/>
        </authorList>
    </citation>
    <scope>NUCLEOTIDE SEQUENCE [LARGE SCALE GENOMIC DNA]</scope>
    <source>
        <strain evidence="2 3">JCM 30275</strain>
    </source>
</reference>
<evidence type="ECO:0000256" key="1">
    <source>
        <dbReference type="SAM" id="SignalP"/>
    </source>
</evidence>
<gene>
    <name evidence="2" type="ORF">MANY_06750</name>
</gene>
<evidence type="ECO:0000313" key="3">
    <source>
        <dbReference type="Proteomes" id="UP000467249"/>
    </source>
</evidence>
<accession>A0A6N4W448</accession>
<evidence type="ECO:0000313" key="2">
    <source>
        <dbReference type="EMBL" id="BBZ75338.1"/>
    </source>
</evidence>